<dbReference type="InterPro" id="IPR036637">
    <property type="entry name" value="Phosphohistidine_dom_sf"/>
</dbReference>
<feature type="domain" description="PEP-utilising enzyme mobile" evidence="1">
    <location>
        <begin position="701"/>
        <end position="757"/>
    </location>
</feature>
<dbReference type="EMBL" id="JAUSRB010000002">
    <property type="protein sequence ID" value="MDP9863798.1"/>
    <property type="molecule type" value="Genomic_DNA"/>
</dbReference>
<dbReference type="RefSeq" id="WP_306861014.1">
    <property type="nucleotide sequence ID" value="NZ_JAUSRB010000002.1"/>
</dbReference>
<dbReference type="SUPFAM" id="SSF56059">
    <property type="entry name" value="Glutathione synthetase ATP-binding domain-like"/>
    <property type="match status" value="1"/>
</dbReference>
<dbReference type="PANTHER" id="PTHR43615">
    <property type="entry name" value="PHOSPHOENOLPYRUVATE SYNTHASE-RELATED"/>
    <property type="match status" value="1"/>
</dbReference>
<evidence type="ECO:0000259" key="1">
    <source>
        <dbReference type="Pfam" id="PF00391"/>
    </source>
</evidence>
<evidence type="ECO:0000313" key="2">
    <source>
        <dbReference type="EMBL" id="MDP9863798.1"/>
    </source>
</evidence>
<dbReference type="SUPFAM" id="SSF52009">
    <property type="entry name" value="Phosphohistidine domain"/>
    <property type="match status" value="1"/>
</dbReference>
<dbReference type="Gene3D" id="3.50.30.10">
    <property type="entry name" value="Phosphohistidine domain"/>
    <property type="match status" value="1"/>
</dbReference>
<dbReference type="InterPro" id="IPR051549">
    <property type="entry name" value="PEP_Utilizing_Enz"/>
</dbReference>
<protein>
    <submittedName>
        <fullName evidence="2">Phosphohistidine swiveling domain-containing protein</fullName>
    </submittedName>
</protein>
<dbReference type="Proteomes" id="UP001230426">
    <property type="component" value="Unassembled WGS sequence"/>
</dbReference>
<proteinExistence type="predicted"/>
<keyword evidence="3" id="KW-1185">Reference proteome</keyword>
<dbReference type="Gene3D" id="3.30.1490.20">
    <property type="entry name" value="ATP-grasp fold, A domain"/>
    <property type="match status" value="1"/>
</dbReference>
<organism evidence="2 3">
    <name type="scientific">Streptosporangium brasiliense</name>
    <dbReference type="NCBI Taxonomy" id="47480"/>
    <lineage>
        <taxon>Bacteria</taxon>
        <taxon>Bacillati</taxon>
        <taxon>Actinomycetota</taxon>
        <taxon>Actinomycetes</taxon>
        <taxon>Streptosporangiales</taxon>
        <taxon>Streptosporangiaceae</taxon>
        <taxon>Streptosporangium</taxon>
    </lineage>
</organism>
<dbReference type="Gene3D" id="3.30.470.20">
    <property type="entry name" value="ATP-grasp fold, B domain"/>
    <property type="match status" value="1"/>
</dbReference>
<gene>
    <name evidence="2" type="ORF">J2S55_003064</name>
</gene>
<name>A0ABT9R3M6_9ACTN</name>
<dbReference type="NCBIfam" id="NF004508">
    <property type="entry name" value="PRK05849.1"/>
    <property type="match status" value="1"/>
</dbReference>
<reference evidence="2 3" key="1">
    <citation type="submission" date="2023-07" db="EMBL/GenBank/DDBJ databases">
        <title>Sequencing the genomes of 1000 actinobacteria strains.</title>
        <authorList>
            <person name="Klenk H.-P."/>
        </authorList>
    </citation>
    <scope>NUCLEOTIDE SEQUENCE [LARGE SCALE GENOMIC DNA]</scope>
    <source>
        <strain evidence="2 3">DSM 44109</strain>
    </source>
</reference>
<dbReference type="Pfam" id="PF00391">
    <property type="entry name" value="PEP-utilizers"/>
    <property type="match status" value="1"/>
</dbReference>
<dbReference type="InterPro" id="IPR013815">
    <property type="entry name" value="ATP_grasp_subdomain_1"/>
</dbReference>
<dbReference type="InterPro" id="IPR008279">
    <property type="entry name" value="PEP-util_enz_mobile_dom"/>
</dbReference>
<accession>A0ABT9R3M6</accession>
<evidence type="ECO:0000313" key="3">
    <source>
        <dbReference type="Proteomes" id="UP001230426"/>
    </source>
</evidence>
<dbReference type="PANTHER" id="PTHR43615:SF1">
    <property type="entry name" value="PPDK_N DOMAIN-CONTAINING PROTEIN"/>
    <property type="match status" value="1"/>
</dbReference>
<sequence length="784" mass="86938">MELGSKAETLECLASALRTARVLPQVRFTVAEWERSPHSVLDRIFETPWSAAPVIVRSSSLAEDREDVSHAGEFLSELDVLGRSAVRRSITRVACSYGGGSPDDQIFVQPMLRDVALSGVAFTADPTTGSPYFVINYDDASGTTDSITAGRSCEPKIYLRHREAPSAAPVPELAGLFEALGELEGVLGPDVPLDVEFAVDTGGQVFVLQVRRLVCDVLPPPRRARLAREITEVESAIRRLSGPHPYLYGDRTLLGVMPDWNPAEVVGVRPRPLALSLYRRLLTDSVWSASRDGYGYRDLSGFPLLISLAGQPYVDVRVSLNSFLPKDVEGELAERLVNHYLRRLETEPENHDKIEFEILLSCYSLDLPDRLMRLREEGFSAQECGRLLSSLRTLTNRAIGPDGPWARDLARLSELGRRFHTVTGSGLSDIGKMHWLMEDCRRYGTLPFAGLARVGFIAVELMRSLRTLDPPLLDDAEFEAFMRGAASVTSELNADLATLDRRDFLLRHGHLRPGTYDILSPRYDEAPDHYFDWDAEWGRPHRPPPDPVLSGARADRLDLLLRQHGIRLGAYELLDFVRAAIDGRERAKYLFTRNLSEMLRILGGFARKYGYTLEDCSYVDAAVIGDLYASSGDPGRVIESAVARGRGSYESTRAMTLPSLIRRPCDVWAFGRERAEPNFVTQKRASGRVVTPDDDPRDFRGGILLITAADPGYDYIFSHGIQAFVTMYGGANSHMAIRAGELGVPAVIGAGEVLFRKWSRATGLEIDCAARQVRCTGLRNRSGL</sequence>
<comment type="caution">
    <text evidence="2">The sequence shown here is derived from an EMBL/GenBank/DDBJ whole genome shotgun (WGS) entry which is preliminary data.</text>
</comment>